<dbReference type="InterPro" id="IPR016181">
    <property type="entry name" value="Acyl_CoA_acyltransferase"/>
</dbReference>
<dbReference type="EMBL" id="CP117411">
    <property type="protein sequence ID" value="WCT72561.1"/>
    <property type="molecule type" value="Genomic_DNA"/>
</dbReference>
<dbReference type="Pfam" id="PF13527">
    <property type="entry name" value="Acetyltransf_9"/>
    <property type="match status" value="1"/>
</dbReference>
<evidence type="ECO:0000259" key="1">
    <source>
        <dbReference type="PROSITE" id="PS51186"/>
    </source>
</evidence>
<name>A0ABY7THV0_9SPHN</name>
<dbReference type="Proteomes" id="UP001220395">
    <property type="component" value="Chromosome"/>
</dbReference>
<evidence type="ECO:0000313" key="2">
    <source>
        <dbReference type="EMBL" id="WCT72561.1"/>
    </source>
</evidence>
<dbReference type="Gene3D" id="3.40.630.30">
    <property type="match status" value="1"/>
</dbReference>
<reference evidence="2 3" key="1">
    <citation type="submission" date="2023-02" db="EMBL/GenBank/DDBJ databases">
        <title>Genome sequence of Sphingomonas naphthae.</title>
        <authorList>
            <person name="Kim S."/>
            <person name="Heo J."/>
            <person name="Kwon S.-W."/>
        </authorList>
    </citation>
    <scope>NUCLEOTIDE SEQUENCE [LARGE SCALE GENOMIC DNA]</scope>
    <source>
        <strain evidence="2 3">KACC 18716</strain>
    </source>
</reference>
<organism evidence="2 3">
    <name type="scientific">Sphingomonas naphthae</name>
    <dbReference type="NCBI Taxonomy" id="1813468"/>
    <lineage>
        <taxon>Bacteria</taxon>
        <taxon>Pseudomonadati</taxon>
        <taxon>Pseudomonadota</taxon>
        <taxon>Alphaproteobacteria</taxon>
        <taxon>Sphingomonadales</taxon>
        <taxon>Sphingomonadaceae</taxon>
        <taxon>Sphingomonas</taxon>
    </lineage>
</organism>
<keyword evidence="3" id="KW-1185">Reference proteome</keyword>
<gene>
    <name evidence="2" type="ORF">PQ455_13055</name>
</gene>
<feature type="domain" description="N-acetyltransferase" evidence="1">
    <location>
        <begin position="2"/>
        <end position="149"/>
    </location>
</feature>
<accession>A0ABY7THV0</accession>
<evidence type="ECO:0000313" key="3">
    <source>
        <dbReference type="Proteomes" id="UP001220395"/>
    </source>
</evidence>
<dbReference type="RefSeq" id="WP_273686527.1">
    <property type="nucleotide sequence ID" value="NZ_CP117411.1"/>
</dbReference>
<dbReference type="CDD" id="cd04301">
    <property type="entry name" value="NAT_SF"/>
    <property type="match status" value="1"/>
</dbReference>
<dbReference type="SUPFAM" id="SSF55729">
    <property type="entry name" value="Acyl-CoA N-acyltransferases (Nat)"/>
    <property type="match status" value="1"/>
</dbReference>
<dbReference type="PROSITE" id="PS51186">
    <property type="entry name" value="GNAT"/>
    <property type="match status" value="1"/>
</dbReference>
<proteinExistence type="predicted"/>
<sequence length="171" mass="18485">MISLAPLSSADRPAIEALLDEAFGADRHGRTAYRLRAGTVEIPELSFAAFRGDALLGTIQCWPVALTDGDGVEHPLVLVGPVAVRPGDQRDGIGRMLMTAMLNAAHAHHHDALTLIGDPEYYGRFFGFTADHTGGWELPGPFERRRLLTRLTHGRTVPSDGVLGPRVVEEA</sequence>
<protein>
    <submittedName>
        <fullName evidence="2">N-acetyltransferase</fullName>
    </submittedName>
</protein>
<dbReference type="InterPro" id="IPR000182">
    <property type="entry name" value="GNAT_dom"/>
</dbReference>